<evidence type="ECO:0000313" key="2">
    <source>
        <dbReference type="Proteomes" id="UP000297739"/>
    </source>
</evidence>
<sequence length="176" mass="19901">MAFTAAPTPPELCTTYDCTQLRNIHSDDQIQQGTPGTLASFVAANAGQNRCEVIGQRGYQNIMPGVNLAMRPTIRYIRDPLNPDSIIDRRHMLAVAYYGMGVGNTVEVFQAAGAHPSAYDHQDYFSNQMGYDFFYYYGTSLTSKWPRFIELLQEFLMDPNKRSRNSNPCLINQRCP</sequence>
<dbReference type="RefSeq" id="WP_135495708.1">
    <property type="nucleotide sequence ID" value="NZ_SRLD01000001.1"/>
</dbReference>
<evidence type="ECO:0000313" key="1">
    <source>
        <dbReference type="EMBL" id="TGE20041.1"/>
    </source>
</evidence>
<dbReference type="OrthoDB" id="982326at2"/>
<dbReference type="AlphaFoldDB" id="A0A4Z0PSQ9"/>
<comment type="caution">
    <text evidence="1">The sequence shown here is derived from an EMBL/GenBank/DDBJ whole genome shotgun (WGS) entry which is preliminary data.</text>
</comment>
<organism evidence="1 2">
    <name type="scientific">Hymenobacter elongatus</name>
    <dbReference type="NCBI Taxonomy" id="877208"/>
    <lineage>
        <taxon>Bacteria</taxon>
        <taxon>Pseudomonadati</taxon>
        <taxon>Bacteroidota</taxon>
        <taxon>Cytophagia</taxon>
        <taxon>Cytophagales</taxon>
        <taxon>Hymenobacteraceae</taxon>
        <taxon>Hymenobacter</taxon>
    </lineage>
</organism>
<keyword evidence="2" id="KW-1185">Reference proteome</keyword>
<dbReference type="Proteomes" id="UP000297739">
    <property type="component" value="Unassembled WGS sequence"/>
</dbReference>
<reference evidence="1 2" key="1">
    <citation type="submission" date="2019-04" db="EMBL/GenBank/DDBJ databases">
        <authorList>
            <person name="Feng G."/>
            <person name="Zhang J."/>
            <person name="Zhu H."/>
        </authorList>
    </citation>
    <scope>NUCLEOTIDE SEQUENCE [LARGE SCALE GENOMIC DNA]</scope>
    <source>
        <strain evidence="1 2">JCM 17223</strain>
    </source>
</reference>
<accession>A0A4Z0PSQ9</accession>
<name>A0A4Z0PSQ9_9BACT</name>
<gene>
    <name evidence="1" type="ORF">E5J99_00290</name>
</gene>
<proteinExistence type="predicted"/>
<protein>
    <submittedName>
        <fullName evidence="1">Uncharacterized protein</fullName>
    </submittedName>
</protein>
<dbReference type="EMBL" id="SRLD01000001">
    <property type="protein sequence ID" value="TGE20041.1"/>
    <property type="molecule type" value="Genomic_DNA"/>
</dbReference>